<feature type="signal peptide" evidence="1">
    <location>
        <begin position="1"/>
        <end position="22"/>
    </location>
</feature>
<accession>A0A9X0R8U1</accession>
<sequence length="163" mass="17195">MNKTLFRTLLISTLLSSTPSMAFIKIGGQSNQDLATLVGSGLLETKQHTTLINQVKSQLPISDQQAGGGIAALLALAENQLADQHQTELNGLIPNLEQLTQLGLSTTGLSPAKMANLSDVTHVFNQLGLDANMIGQFTPIIIQYLTSQGAGSSLVGALQGLWK</sequence>
<keyword evidence="3" id="KW-1185">Reference proteome</keyword>
<protein>
    <submittedName>
        <fullName evidence="2">DUF2780 domain-containing protein</fullName>
    </submittedName>
</protein>
<dbReference type="RefSeq" id="WP_187026408.1">
    <property type="nucleotide sequence ID" value="NZ_JACRUP010000008.1"/>
</dbReference>
<dbReference type="InterPro" id="IPR021302">
    <property type="entry name" value="DUF2780_VcgC/VcgE"/>
</dbReference>
<evidence type="ECO:0000313" key="2">
    <source>
        <dbReference type="EMBL" id="MBC5851788.1"/>
    </source>
</evidence>
<name>A0A9X0R8U1_VIBME</name>
<keyword evidence="1" id="KW-0732">Signal</keyword>
<feature type="chain" id="PRO_5040871477" evidence="1">
    <location>
        <begin position="23"/>
        <end position="163"/>
    </location>
</feature>
<evidence type="ECO:0000313" key="3">
    <source>
        <dbReference type="Proteomes" id="UP000615796"/>
    </source>
</evidence>
<dbReference type="AlphaFoldDB" id="A0A9X0R8U1"/>
<comment type="caution">
    <text evidence="2">The sequence shown here is derived from an EMBL/GenBank/DDBJ whole genome shotgun (WGS) entry which is preliminary data.</text>
</comment>
<dbReference type="Proteomes" id="UP000615796">
    <property type="component" value="Unassembled WGS sequence"/>
</dbReference>
<organism evidence="2 3">
    <name type="scientific">Vibrio metschnikovii</name>
    <dbReference type="NCBI Taxonomy" id="28172"/>
    <lineage>
        <taxon>Bacteria</taxon>
        <taxon>Pseudomonadati</taxon>
        <taxon>Pseudomonadota</taxon>
        <taxon>Gammaproteobacteria</taxon>
        <taxon>Vibrionales</taxon>
        <taxon>Vibrionaceae</taxon>
        <taxon>Vibrio</taxon>
    </lineage>
</organism>
<reference evidence="2" key="1">
    <citation type="submission" date="2020-08" db="EMBL/GenBank/DDBJ databases">
        <title>Genome Sequencing and Pan-Genome Analysis of Migratory bird Vibrio Strains, Inner Mongolia.</title>
        <authorList>
            <person name="Zheng L."/>
        </authorList>
    </citation>
    <scope>NUCLEOTIDE SEQUENCE</scope>
    <source>
        <strain evidence="2">M13F</strain>
    </source>
</reference>
<proteinExistence type="predicted"/>
<gene>
    <name evidence="2" type="ORF">H8Q88_12825</name>
</gene>
<dbReference type="EMBL" id="JACRUP010000008">
    <property type="protein sequence ID" value="MBC5851788.1"/>
    <property type="molecule type" value="Genomic_DNA"/>
</dbReference>
<dbReference type="Pfam" id="PF11075">
    <property type="entry name" value="DUF2780"/>
    <property type="match status" value="1"/>
</dbReference>
<evidence type="ECO:0000256" key="1">
    <source>
        <dbReference type="SAM" id="SignalP"/>
    </source>
</evidence>